<evidence type="ECO:0000313" key="1">
    <source>
        <dbReference type="EMBL" id="MCI94078.1"/>
    </source>
</evidence>
<proteinExistence type="predicted"/>
<dbReference type="AlphaFoldDB" id="A0A392W0C3"/>
<feature type="non-terminal residue" evidence="1">
    <location>
        <position position="44"/>
    </location>
</feature>
<protein>
    <submittedName>
        <fullName evidence="1">Pyruvate decarboxylase</fullName>
    </submittedName>
</protein>
<keyword evidence="1" id="KW-0670">Pyruvate</keyword>
<dbReference type="EMBL" id="LXQA011346618">
    <property type="protein sequence ID" value="MCI94078.1"/>
    <property type="molecule type" value="Genomic_DNA"/>
</dbReference>
<dbReference type="InterPro" id="IPR029035">
    <property type="entry name" value="DHS-like_NAD/FAD-binding_dom"/>
</dbReference>
<sequence>MSLEVAVEATAKFLNKAKKPVMIGGPMMRIEKVGDSFMEMADAS</sequence>
<name>A0A392W0C3_9FABA</name>
<keyword evidence="2" id="KW-1185">Reference proteome</keyword>
<dbReference type="SUPFAM" id="SSF52467">
    <property type="entry name" value="DHS-like NAD/FAD-binding domain"/>
    <property type="match status" value="1"/>
</dbReference>
<dbReference type="Proteomes" id="UP000265520">
    <property type="component" value="Unassembled WGS sequence"/>
</dbReference>
<accession>A0A392W0C3</accession>
<organism evidence="1 2">
    <name type="scientific">Trifolium medium</name>
    <dbReference type="NCBI Taxonomy" id="97028"/>
    <lineage>
        <taxon>Eukaryota</taxon>
        <taxon>Viridiplantae</taxon>
        <taxon>Streptophyta</taxon>
        <taxon>Embryophyta</taxon>
        <taxon>Tracheophyta</taxon>
        <taxon>Spermatophyta</taxon>
        <taxon>Magnoliopsida</taxon>
        <taxon>eudicotyledons</taxon>
        <taxon>Gunneridae</taxon>
        <taxon>Pentapetalae</taxon>
        <taxon>rosids</taxon>
        <taxon>fabids</taxon>
        <taxon>Fabales</taxon>
        <taxon>Fabaceae</taxon>
        <taxon>Papilionoideae</taxon>
        <taxon>50 kb inversion clade</taxon>
        <taxon>NPAAA clade</taxon>
        <taxon>Hologalegina</taxon>
        <taxon>IRL clade</taxon>
        <taxon>Trifolieae</taxon>
        <taxon>Trifolium</taxon>
    </lineage>
</organism>
<reference evidence="1 2" key="1">
    <citation type="journal article" date="2018" name="Front. Plant Sci.">
        <title>Red Clover (Trifolium pratense) and Zigzag Clover (T. medium) - A Picture of Genomic Similarities and Differences.</title>
        <authorList>
            <person name="Dluhosova J."/>
            <person name="Istvanek J."/>
            <person name="Nedelnik J."/>
            <person name="Repkova J."/>
        </authorList>
    </citation>
    <scope>NUCLEOTIDE SEQUENCE [LARGE SCALE GENOMIC DNA]</scope>
    <source>
        <strain evidence="2">cv. 10/8</strain>
        <tissue evidence="1">Leaf</tissue>
    </source>
</reference>
<comment type="caution">
    <text evidence="1">The sequence shown here is derived from an EMBL/GenBank/DDBJ whole genome shotgun (WGS) entry which is preliminary data.</text>
</comment>
<evidence type="ECO:0000313" key="2">
    <source>
        <dbReference type="Proteomes" id="UP000265520"/>
    </source>
</evidence>